<gene>
    <name evidence="2" type="ORF">SAMEA2696453_00217</name>
</gene>
<organism evidence="2 3">
    <name type="scientific">Streptococcus pneumoniae</name>
    <dbReference type="NCBI Taxonomy" id="1313"/>
    <lineage>
        <taxon>Bacteria</taxon>
        <taxon>Bacillati</taxon>
        <taxon>Bacillota</taxon>
        <taxon>Bacilli</taxon>
        <taxon>Lactobacillales</taxon>
        <taxon>Streptococcaceae</taxon>
        <taxon>Streptococcus</taxon>
    </lineage>
</organism>
<protein>
    <submittedName>
        <fullName evidence="2">Zinc-dependent protease</fullName>
    </submittedName>
</protein>
<dbReference type="AlphaFoldDB" id="A0AAJ5P5F3"/>
<evidence type="ECO:0000313" key="3">
    <source>
        <dbReference type="Proteomes" id="UP000312530"/>
    </source>
</evidence>
<dbReference type="PANTHER" id="PTHR11851">
    <property type="entry name" value="METALLOPROTEASE"/>
    <property type="match status" value="1"/>
</dbReference>
<dbReference type="InterPro" id="IPR050361">
    <property type="entry name" value="MPP/UQCRC_Complex"/>
</dbReference>
<dbReference type="GO" id="GO:0008233">
    <property type="term" value="F:peptidase activity"/>
    <property type="evidence" value="ECO:0007669"/>
    <property type="project" value="UniProtKB-KW"/>
</dbReference>
<keyword evidence="2" id="KW-0378">Hydrolase</keyword>
<dbReference type="InterPro" id="IPR007863">
    <property type="entry name" value="Peptidase_M16_C"/>
</dbReference>
<dbReference type="Gene3D" id="3.30.830.10">
    <property type="entry name" value="Metalloenzyme, LuxS/M16 peptidase-like"/>
    <property type="match status" value="2"/>
</dbReference>
<dbReference type="GO" id="GO:0046872">
    <property type="term" value="F:metal ion binding"/>
    <property type="evidence" value="ECO:0007669"/>
    <property type="project" value="InterPro"/>
</dbReference>
<comment type="caution">
    <text evidence="2">The sequence shown here is derived from an EMBL/GenBank/DDBJ whole genome shotgun (WGS) entry which is preliminary data.</text>
</comment>
<dbReference type="InterPro" id="IPR011249">
    <property type="entry name" value="Metalloenz_LuxS/M16"/>
</dbReference>
<dbReference type="Proteomes" id="UP000312530">
    <property type="component" value="Unassembled WGS sequence"/>
</dbReference>
<keyword evidence="2" id="KW-0645">Protease</keyword>
<dbReference type="NCBIfam" id="NF047422">
    <property type="entry name" value="YfmF_fam"/>
    <property type="match status" value="1"/>
</dbReference>
<dbReference type="EMBL" id="CAAULE010000001">
    <property type="protein sequence ID" value="VOG75102.1"/>
    <property type="molecule type" value="Genomic_DNA"/>
</dbReference>
<dbReference type="GO" id="GO:0006508">
    <property type="term" value="P:proteolysis"/>
    <property type="evidence" value="ECO:0007669"/>
    <property type="project" value="UniProtKB-KW"/>
</dbReference>
<accession>A0AAJ5P5F3</accession>
<dbReference type="SUPFAM" id="SSF63411">
    <property type="entry name" value="LuxS/MPP-like metallohydrolase"/>
    <property type="match status" value="2"/>
</dbReference>
<evidence type="ECO:0000313" key="2">
    <source>
        <dbReference type="EMBL" id="VOG75102.1"/>
    </source>
</evidence>
<name>A0AAJ5P5F3_STREE</name>
<sequence length="373" mass="43252">MLETANQMYPTSQDLRRHLASLYGTDMSTNCFRRGQSHIIELTFTYVRDEFLSRKNVLTSQILELVKETLFSPVVVDNGFDPALFEIEKKQLLASLATDMDDSFYFAHKELDKLFFHDERLQLEYSDLRNRILAETPQSSYSCFQEFLANDRIDFFFLGDFNEVEIQNVLESFGFKGRKGDVKVQYCQPYSNILQEGMVRKNVGQSILELGYHYPSKYGDEQHLPMIVMNGLLGGFAHSKLFTNVRENAGLAYTISSELDLFSGFLRMYAGINRENRNQARKMMNNQLLDLKKGYFTEFELNQTKEMIRWSLLLSQDNQSSLIERAYQNALFGKSSADFKSWIAKLEQIDKDAICRVANNVKLQAIYFMEGIE</sequence>
<dbReference type="PANTHER" id="PTHR11851:SF186">
    <property type="entry name" value="INACTIVE METALLOPROTEASE YMFF-RELATED"/>
    <property type="match status" value="1"/>
</dbReference>
<dbReference type="Pfam" id="PF05193">
    <property type="entry name" value="Peptidase_M16_C"/>
    <property type="match status" value="1"/>
</dbReference>
<evidence type="ECO:0000259" key="1">
    <source>
        <dbReference type="Pfam" id="PF05193"/>
    </source>
</evidence>
<proteinExistence type="predicted"/>
<feature type="domain" description="Peptidase M16 C-terminal" evidence="1">
    <location>
        <begin position="136"/>
        <end position="306"/>
    </location>
</feature>
<reference evidence="2 3" key="1">
    <citation type="submission" date="2019-04" db="EMBL/GenBank/DDBJ databases">
        <authorList>
            <consortium name="Pathogen Informatics"/>
        </authorList>
    </citation>
    <scope>NUCLEOTIDE SEQUENCE [LARGE SCALE GENOMIC DNA]</scope>
    <source>
        <strain evidence="2 3">GPSC47</strain>
    </source>
</reference>